<sequence>MRAFRQPPASRTTSATSLRDVRELLAPKDVPLANQLRSRSLPNMRLIRAFHLTNTFVSSDVNVHSHFTSTARKLLLTATPGGNWRFFTESATNIFDDTLSSSPITSVFAFDSSMQHFVLKIILHTLFGVPTTDLDDRGIALVAQGVNTLWKLSKTQEELPLDLLPSMNEYLRAWVPAIENPLDFVIPTFETLWRVVAITVAMIHNDRRAIQVFRDLLDNPTKGQFDNFPAGTPSVGAVVAEVMRLHPPTKSISRASTTSFSTFGECLRTIFPLLRTSTVHVASIRAIQRDPEIWGPDAEDFSPMRHHPDTLTSEQSRALLGFGFGKLQCVASSWAPMAVGLIAASVVDKIGSGLEIIEGEGIGGREGWDGWSILFKSV</sequence>
<name>A0ACB8TVD6_9APHY</name>
<dbReference type="Proteomes" id="UP001055072">
    <property type="component" value="Unassembled WGS sequence"/>
</dbReference>
<comment type="caution">
    <text evidence="1">The sequence shown here is derived from an EMBL/GenBank/DDBJ whole genome shotgun (WGS) entry which is preliminary data.</text>
</comment>
<protein>
    <submittedName>
        <fullName evidence="1">Cytochrome P450</fullName>
    </submittedName>
</protein>
<proteinExistence type="predicted"/>
<organism evidence="1 2">
    <name type="scientific">Irpex rosettiformis</name>
    <dbReference type="NCBI Taxonomy" id="378272"/>
    <lineage>
        <taxon>Eukaryota</taxon>
        <taxon>Fungi</taxon>
        <taxon>Dikarya</taxon>
        <taxon>Basidiomycota</taxon>
        <taxon>Agaricomycotina</taxon>
        <taxon>Agaricomycetes</taxon>
        <taxon>Polyporales</taxon>
        <taxon>Irpicaceae</taxon>
        <taxon>Irpex</taxon>
    </lineage>
</organism>
<evidence type="ECO:0000313" key="1">
    <source>
        <dbReference type="EMBL" id="KAI0085950.1"/>
    </source>
</evidence>
<accession>A0ACB8TVD6</accession>
<gene>
    <name evidence="1" type="ORF">BDY19DRAFT_963831</name>
</gene>
<reference evidence="1" key="1">
    <citation type="journal article" date="2021" name="Environ. Microbiol.">
        <title>Gene family expansions and transcriptome signatures uncover fungal adaptations to wood decay.</title>
        <authorList>
            <person name="Hage H."/>
            <person name="Miyauchi S."/>
            <person name="Viragh M."/>
            <person name="Drula E."/>
            <person name="Min B."/>
            <person name="Chaduli D."/>
            <person name="Navarro D."/>
            <person name="Favel A."/>
            <person name="Norest M."/>
            <person name="Lesage-Meessen L."/>
            <person name="Balint B."/>
            <person name="Merenyi Z."/>
            <person name="de Eugenio L."/>
            <person name="Morin E."/>
            <person name="Martinez A.T."/>
            <person name="Baldrian P."/>
            <person name="Stursova M."/>
            <person name="Martinez M.J."/>
            <person name="Novotny C."/>
            <person name="Magnuson J.K."/>
            <person name="Spatafora J.W."/>
            <person name="Maurice S."/>
            <person name="Pangilinan J."/>
            <person name="Andreopoulos W."/>
            <person name="LaButti K."/>
            <person name="Hundley H."/>
            <person name="Na H."/>
            <person name="Kuo A."/>
            <person name="Barry K."/>
            <person name="Lipzen A."/>
            <person name="Henrissat B."/>
            <person name="Riley R."/>
            <person name="Ahrendt S."/>
            <person name="Nagy L.G."/>
            <person name="Grigoriev I.V."/>
            <person name="Martin F."/>
            <person name="Rosso M.N."/>
        </authorList>
    </citation>
    <scope>NUCLEOTIDE SEQUENCE</scope>
    <source>
        <strain evidence="1">CBS 384.51</strain>
    </source>
</reference>
<dbReference type="EMBL" id="MU274927">
    <property type="protein sequence ID" value="KAI0085950.1"/>
    <property type="molecule type" value="Genomic_DNA"/>
</dbReference>
<keyword evidence="2" id="KW-1185">Reference proteome</keyword>
<evidence type="ECO:0000313" key="2">
    <source>
        <dbReference type="Proteomes" id="UP001055072"/>
    </source>
</evidence>